<geneLocation type="plasmid" evidence="2 3">
    <name>pHP-187</name>
</geneLocation>
<name>E4PRY7_MARAH</name>
<evidence type="ECO:0000313" key="3">
    <source>
        <dbReference type="Proteomes" id="UP000007077"/>
    </source>
</evidence>
<dbReference type="AlphaFoldDB" id="E4PRY7"/>
<feature type="transmembrane region" description="Helical" evidence="1">
    <location>
        <begin position="76"/>
        <end position="95"/>
    </location>
</feature>
<dbReference type="KEGG" id="mad:HP15_p187g25"/>
<keyword evidence="1" id="KW-1133">Transmembrane helix</keyword>
<reference evidence="3" key="2">
    <citation type="submission" date="2010-02" db="EMBL/GenBank/DDBJ databases">
        <title>Complete genome sequence of Marinobacter adhaerens type strain (HP15).</title>
        <authorList>
            <person name="Gaerdes A.A.M."/>
            <person name="Kaeppel E."/>
            <person name="Shezad A."/>
            <person name="Seebah S."/>
            <person name="Teeling H."/>
            <person name="Yarza P."/>
            <person name="Gloeckner F.O."/>
            <person name="Ullrich M.S."/>
        </authorList>
    </citation>
    <scope>NUCLEOTIDE SEQUENCE [LARGE SCALE GENOMIC DNA]</scope>
    <source>
        <strain evidence="3">DSM 23420 / HP15</strain>
        <plasmid evidence="3">Plasmid pHP-187</plasmid>
    </source>
</reference>
<feature type="transmembrane region" description="Helical" evidence="1">
    <location>
        <begin position="6"/>
        <end position="25"/>
    </location>
</feature>
<protein>
    <submittedName>
        <fullName evidence="2">Membrane protein</fullName>
    </submittedName>
</protein>
<sequence>MIDLFGFSLLLLALTPIALIGLARLSFLLKPCLAWILLLSCLGMMTLTLLAIPIFFHLEASGIIQVTRQLSVDWGLWALASVTTSILWVVMIAILRHRSGA</sequence>
<feature type="transmembrane region" description="Helical" evidence="1">
    <location>
        <begin position="32"/>
        <end position="56"/>
    </location>
</feature>
<reference evidence="2 3" key="1">
    <citation type="journal article" date="2010" name="Stand. Genomic Sci.">
        <title>Complete genome sequence of Marinobacter adhaerens type strain (HP15), a diatom-interacting marine microorganism.</title>
        <authorList>
            <person name="Gardes A."/>
            <person name="Kaeppel E."/>
            <person name="Shehzad A."/>
            <person name="Seebah S."/>
            <person name="Teeling H."/>
            <person name="Yarza P."/>
            <person name="Glockner F.O."/>
            <person name="Grossart H.P."/>
            <person name="Ullrich M.S."/>
        </authorList>
    </citation>
    <scope>NUCLEOTIDE SEQUENCE [LARGE SCALE GENOMIC DNA]</scope>
    <source>
        <strain evidence="3">DSM 23420 / HP15</strain>
        <plasmid evidence="3">Plasmid pHP-187</plasmid>
    </source>
</reference>
<gene>
    <name evidence="2" type="ordered locus">HP15_p187g25</name>
</gene>
<evidence type="ECO:0000256" key="1">
    <source>
        <dbReference type="SAM" id="Phobius"/>
    </source>
</evidence>
<dbReference type="Proteomes" id="UP000007077">
    <property type="component" value="Plasmid pHP-187"/>
</dbReference>
<accession>E4PRY7</accession>
<keyword evidence="1" id="KW-0472">Membrane</keyword>
<evidence type="ECO:0000313" key="2">
    <source>
        <dbReference type="EMBL" id="ADQ00022.1"/>
    </source>
</evidence>
<proteinExistence type="predicted"/>
<keyword evidence="1" id="KW-0812">Transmembrane</keyword>
<keyword evidence="2" id="KW-0614">Plasmid</keyword>
<dbReference type="HOGENOM" id="CLU_2288124_0_0_6"/>
<dbReference type="EMBL" id="CP001980">
    <property type="protein sequence ID" value="ADQ00022.1"/>
    <property type="molecule type" value="Genomic_DNA"/>
</dbReference>
<organism evidence="2 3">
    <name type="scientific">Marinobacter adhaerens (strain DSM 23420 / HP15)</name>
    <dbReference type="NCBI Taxonomy" id="225937"/>
    <lineage>
        <taxon>Bacteria</taxon>
        <taxon>Pseudomonadati</taxon>
        <taxon>Pseudomonadota</taxon>
        <taxon>Gammaproteobacteria</taxon>
        <taxon>Pseudomonadales</taxon>
        <taxon>Marinobacteraceae</taxon>
        <taxon>Marinobacter</taxon>
    </lineage>
</organism>